<accession>A0ABS3J0B0</accession>
<dbReference type="EMBL" id="JAFMPY010000004">
    <property type="protein sequence ID" value="MBO0903107.1"/>
    <property type="molecule type" value="Genomic_DNA"/>
</dbReference>
<dbReference type="PANTHER" id="PTHR33164:SF43">
    <property type="entry name" value="HTH-TYPE TRANSCRIPTIONAL REPRESSOR YETL"/>
    <property type="match status" value="1"/>
</dbReference>
<dbReference type="InterPro" id="IPR039422">
    <property type="entry name" value="MarR/SlyA-like"/>
</dbReference>
<comment type="caution">
    <text evidence="2">The sequence shown here is derived from an EMBL/GenBank/DDBJ whole genome shotgun (WGS) entry which is preliminary data.</text>
</comment>
<proteinExistence type="predicted"/>
<dbReference type="InterPro" id="IPR036390">
    <property type="entry name" value="WH_DNA-bd_sf"/>
</dbReference>
<dbReference type="Pfam" id="PF01047">
    <property type="entry name" value="MarR"/>
    <property type="match status" value="1"/>
</dbReference>
<dbReference type="Proteomes" id="UP000664288">
    <property type="component" value="Unassembled WGS sequence"/>
</dbReference>
<evidence type="ECO:0000313" key="3">
    <source>
        <dbReference type="Proteomes" id="UP000664288"/>
    </source>
</evidence>
<dbReference type="InterPro" id="IPR036388">
    <property type="entry name" value="WH-like_DNA-bd_sf"/>
</dbReference>
<dbReference type="PANTHER" id="PTHR33164">
    <property type="entry name" value="TRANSCRIPTIONAL REGULATOR, MARR FAMILY"/>
    <property type="match status" value="1"/>
</dbReference>
<keyword evidence="3" id="KW-1185">Reference proteome</keyword>
<reference evidence="2 3" key="1">
    <citation type="submission" date="2021-03" db="EMBL/GenBank/DDBJ databases">
        <title>Whole genome sequence of Jiella sp. MQZ13P-4.</title>
        <authorList>
            <person name="Tuo L."/>
        </authorList>
    </citation>
    <scope>NUCLEOTIDE SEQUENCE [LARGE SCALE GENOMIC DNA]</scope>
    <source>
        <strain evidence="2 3">MQZ13P-4</strain>
    </source>
</reference>
<evidence type="ECO:0000259" key="1">
    <source>
        <dbReference type="PROSITE" id="PS50995"/>
    </source>
</evidence>
<dbReference type="SUPFAM" id="SSF46785">
    <property type="entry name" value="Winged helix' DNA-binding domain"/>
    <property type="match status" value="1"/>
</dbReference>
<organism evidence="2 3">
    <name type="scientific">Jiella sonneratiae</name>
    <dbReference type="NCBI Taxonomy" id="2816856"/>
    <lineage>
        <taxon>Bacteria</taxon>
        <taxon>Pseudomonadati</taxon>
        <taxon>Pseudomonadota</taxon>
        <taxon>Alphaproteobacteria</taxon>
        <taxon>Hyphomicrobiales</taxon>
        <taxon>Aurantimonadaceae</taxon>
        <taxon>Jiella</taxon>
    </lineage>
</organism>
<sequence>MVTAATPGRQDPATAEERYRSFARLFKNVVREAVQFDRELAARHGLALTDLMCLGLLDESTAPVSPKTIAEHVDLSTGATTALIDRLEREGFIERQPNPADRRGVIVVLVAAKAGAVLDEHKAVRERLRRAFDGLSPQEADGATRFLRALSEGGPPCPARAPRDGA</sequence>
<dbReference type="Gene3D" id="1.10.10.10">
    <property type="entry name" value="Winged helix-like DNA-binding domain superfamily/Winged helix DNA-binding domain"/>
    <property type="match status" value="1"/>
</dbReference>
<dbReference type="PROSITE" id="PS50995">
    <property type="entry name" value="HTH_MARR_2"/>
    <property type="match status" value="1"/>
</dbReference>
<dbReference type="SMART" id="SM00347">
    <property type="entry name" value="HTH_MARR"/>
    <property type="match status" value="1"/>
</dbReference>
<protein>
    <submittedName>
        <fullName evidence="2">MarR family transcriptional regulator</fullName>
    </submittedName>
</protein>
<evidence type="ECO:0000313" key="2">
    <source>
        <dbReference type="EMBL" id="MBO0903107.1"/>
    </source>
</evidence>
<dbReference type="InterPro" id="IPR000835">
    <property type="entry name" value="HTH_MarR-typ"/>
</dbReference>
<dbReference type="RefSeq" id="WP_207349726.1">
    <property type="nucleotide sequence ID" value="NZ_JAFMPY010000004.1"/>
</dbReference>
<name>A0ABS3J0B0_9HYPH</name>
<feature type="domain" description="HTH marR-type" evidence="1">
    <location>
        <begin position="15"/>
        <end position="152"/>
    </location>
</feature>
<gene>
    <name evidence="2" type="ORF">J1C47_05600</name>
</gene>